<dbReference type="AlphaFoldDB" id="A0A6C0H9U8"/>
<sequence length="170" mass="20179">MSADELVKELVERCAVVAVWKDLYPLWDPVVREKKAMTDGEIRVCKLQKKKAYLTLLYRNEQMRVKNPDMPPIESHDMLWEEYERVMKERGEVPRDSLLFRRVGNSTDLVFAQDQYRTVTKTWALANVKFREEKKKHPLKAFYSIFSGRVKPERLPPDESNLVRLIFSFL</sequence>
<evidence type="ECO:0000313" key="1">
    <source>
        <dbReference type="EMBL" id="QHT76986.1"/>
    </source>
</evidence>
<organism evidence="1">
    <name type="scientific">viral metagenome</name>
    <dbReference type="NCBI Taxonomy" id="1070528"/>
    <lineage>
        <taxon>unclassified sequences</taxon>
        <taxon>metagenomes</taxon>
        <taxon>organismal metagenomes</taxon>
    </lineage>
</organism>
<name>A0A6C0H9U8_9ZZZZ</name>
<protein>
    <submittedName>
        <fullName evidence="1">Uncharacterized protein</fullName>
    </submittedName>
</protein>
<reference evidence="1" key="1">
    <citation type="journal article" date="2020" name="Nature">
        <title>Giant virus diversity and host interactions through global metagenomics.</title>
        <authorList>
            <person name="Schulz F."/>
            <person name="Roux S."/>
            <person name="Paez-Espino D."/>
            <person name="Jungbluth S."/>
            <person name="Walsh D.A."/>
            <person name="Denef V.J."/>
            <person name="McMahon K.D."/>
            <person name="Konstantinidis K.T."/>
            <person name="Eloe-Fadrosh E.A."/>
            <person name="Kyrpides N.C."/>
            <person name="Woyke T."/>
        </authorList>
    </citation>
    <scope>NUCLEOTIDE SEQUENCE</scope>
    <source>
        <strain evidence="1">GVMAG-M-3300023179-82</strain>
    </source>
</reference>
<dbReference type="EMBL" id="MN739911">
    <property type="protein sequence ID" value="QHT76986.1"/>
    <property type="molecule type" value="Genomic_DNA"/>
</dbReference>
<proteinExistence type="predicted"/>
<accession>A0A6C0H9U8</accession>